<name>A0A9N8H9A7_9STRA</name>
<dbReference type="Gene3D" id="2.40.50.100">
    <property type="match status" value="1"/>
</dbReference>
<evidence type="ECO:0000313" key="1">
    <source>
        <dbReference type="EMBL" id="CAB9505931.1"/>
    </source>
</evidence>
<protein>
    <submittedName>
        <fullName evidence="1">Uncharacterized protein</fullName>
    </submittedName>
</protein>
<reference evidence="1" key="1">
    <citation type="submission" date="2020-06" db="EMBL/GenBank/DDBJ databases">
        <authorList>
            <consortium name="Plant Systems Biology data submission"/>
        </authorList>
    </citation>
    <scope>NUCLEOTIDE SEQUENCE</scope>
    <source>
        <strain evidence="1">D6</strain>
    </source>
</reference>
<proteinExistence type="predicted"/>
<comment type="caution">
    <text evidence="1">The sequence shown here is derived from an EMBL/GenBank/DDBJ whole genome shotgun (WGS) entry which is preliminary data.</text>
</comment>
<sequence>MGAVQCRASSNNLCHKRNFTFTAPRFAGKDIIDRSQFLEEVKVFMPDVSEDGCIISKWYHQKGDVIKKEARLCDVESPDFEFTMTMDDDCDAIMGDIFVEVHSKERVKGNTVVCTVFHPRDDSK</sequence>
<organism evidence="1 2">
    <name type="scientific">Seminavis robusta</name>
    <dbReference type="NCBI Taxonomy" id="568900"/>
    <lineage>
        <taxon>Eukaryota</taxon>
        <taxon>Sar</taxon>
        <taxon>Stramenopiles</taxon>
        <taxon>Ochrophyta</taxon>
        <taxon>Bacillariophyta</taxon>
        <taxon>Bacillariophyceae</taxon>
        <taxon>Bacillariophycidae</taxon>
        <taxon>Naviculales</taxon>
        <taxon>Naviculaceae</taxon>
        <taxon>Seminavis</taxon>
    </lineage>
</organism>
<gene>
    <name evidence="1" type="ORF">SEMRO_248_G098380.1</name>
</gene>
<dbReference type="InterPro" id="IPR011053">
    <property type="entry name" value="Single_hybrid_motif"/>
</dbReference>
<accession>A0A9N8H9A7</accession>
<dbReference type="SUPFAM" id="SSF51230">
    <property type="entry name" value="Single hybrid motif"/>
    <property type="match status" value="1"/>
</dbReference>
<dbReference type="AlphaFoldDB" id="A0A9N8H9A7"/>
<evidence type="ECO:0000313" key="2">
    <source>
        <dbReference type="Proteomes" id="UP001153069"/>
    </source>
</evidence>
<keyword evidence="2" id="KW-1185">Reference proteome</keyword>
<dbReference type="Proteomes" id="UP001153069">
    <property type="component" value="Unassembled WGS sequence"/>
</dbReference>
<dbReference type="EMBL" id="CAICTM010000247">
    <property type="protein sequence ID" value="CAB9505931.1"/>
    <property type="molecule type" value="Genomic_DNA"/>
</dbReference>